<dbReference type="CDD" id="cd06170">
    <property type="entry name" value="LuxR_C_like"/>
    <property type="match status" value="1"/>
</dbReference>
<dbReference type="SUPFAM" id="SSF52172">
    <property type="entry name" value="CheY-like"/>
    <property type="match status" value="1"/>
</dbReference>
<evidence type="ECO:0000256" key="8">
    <source>
        <dbReference type="SAM" id="MobiDB-lite"/>
    </source>
</evidence>
<evidence type="ECO:0000256" key="1">
    <source>
        <dbReference type="ARBA" id="ARBA00022553"/>
    </source>
</evidence>
<evidence type="ECO:0000256" key="6">
    <source>
        <dbReference type="ARBA" id="ARBA00023163"/>
    </source>
</evidence>
<feature type="domain" description="Response regulatory" evidence="10">
    <location>
        <begin position="232"/>
        <end position="349"/>
    </location>
</feature>
<keyword evidence="6" id="KW-0804">Transcription</keyword>
<dbReference type="SUPFAM" id="SSF46894">
    <property type="entry name" value="C-terminal effector domain of the bipartite response regulators"/>
    <property type="match status" value="1"/>
</dbReference>
<dbReference type="Proteomes" id="UP000005143">
    <property type="component" value="Unassembled WGS sequence"/>
</dbReference>
<keyword evidence="4" id="KW-0805">Transcription regulation</keyword>
<dbReference type="PRINTS" id="PR00038">
    <property type="entry name" value="HTHLUXR"/>
</dbReference>
<dbReference type="OrthoDB" id="9808843at2"/>
<dbReference type="InterPro" id="IPR003018">
    <property type="entry name" value="GAF"/>
</dbReference>
<dbReference type="PANTHER" id="PTHR43214">
    <property type="entry name" value="TWO-COMPONENT RESPONSE REGULATOR"/>
    <property type="match status" value="1"/>
</dbReference>
<dbReference type="InterPro" id="IPR001789">
    <property type="entry name" value="Sig_transdc_resp-reg_receiver"/>
</dbReference>
<dbReference type="PROSITE" id="PS00622">
    <property type="entry name" value="HTH_LUXR_1"/>
    <property type="match status" value="1"/>
</dbReference>
<organism evidence="11 12">
    <name type="scientific">Patulibacter medicamentivorans</name>
    <dbReference type="NCBI Taxonomy" id="1097667"/>
    <lineage>
        <taxon>Bacteria</taxon>
        <taxon>Bacillati</taxon>
        <taxon>Actinomycetota</taxon>
        <taxon>Thermoleophilia</taxon>
        <taxon>Solirubrobacterales</taxon>
        <taxon>Patulibacteraceae</taxon>
        <taxon>Patulibacter</taxon>
    </lineage>
</organism>
<dbReference type="Gene3D" id="3.40.50.2300">
    <property type="match status" value="1"/>
</dbReference>
<dbReference type="Gene3D" id="3.30.450.40">
    <property type="match status" value="1"/>
</dbReference>
<dbReference type="EMBL" id="AGUD01000072">
    <property type="protein sequence ID" value="EHN11763.1"/>
    <property type="molecule type" value="Genomic_DNA"/>
</dbReference>
<dbReference type="GO" id="GO:0000160">
    <property type="term" value="P:phosphorelay signal transduction system"/>
    <property type="evidence" value="ECO:0007669"/>
    <property type="project" value="InterPro"/>
</dbReference>
<keyword evidence="3" id="KW-0418">Kinase</keyword>
<evidence type="ECO:0000256" key="5">
    <source>
        <dbReference type="ARBA" id="ARBA00023125"/>
    </source>
</evidence>
<evidence type="ECO:0000259" key="10">
    <source>
        <dbReference type="PROSITE" id="PS50110"/>
    </source>
</evidence>
<dbReference type="SMART" id="SM00421">
    <property type="entry name" value="HTH_LUXR"/>
    <property type="match status" value="1"/>
</dbReference>
<keyword evidence="12" id="KW-1185">Reference proteome</keyword>
<keyword evidence="5" id="KW-0238">DNA-binding</keyword>
<dbReference type="InterPro" id="IPR000792">
    <property type="entry name" value="Tscrpt_reg_LuxR_C"/>
</dbReference>
<gene>
    <name evidence="11" type="ORF">PAI11_13550</name>
</gene>
<name>H0E3I3_9ACTN</name>
<dbReference type="SUPFAM" id="SSF55781">
    <property type="entry name" value="GAF domain-like"/>
    <property type="match status" value="1"/>
</dbReference>
<dbReference type="Pfam" id="PF13185">
    <property type="entry name" value="GAF_2"/>
    <property type="match status" value="1"/>
</dbReference>
<evidence type="ECO:0000256" key="3">
    <source>
        <dbReference type="ARBA" id="ARBA00022777"/>
    </source>
</evidence>
<dbReference type="GO" id="GO:0003677">
    <property type="term" value="F:DNA binding"/>
    <property type="evidence" value="ECO:0007669"/>
    <property type="project" value="UniProtKB-KW"/>
</dbReference>
<dbReference type="InterPro" id="IPR058245">
    <property type="entry name" value="NreC/VraR/RcsB-like_REC"/>
</dbReference>
<feature type="modified residue" description="4-aspartylphosphate" evidence="7">
    <location>
        <position position="283"/>
    </location>
</feature>
<evidence type="ECO:0000256" key="4">
    <source>
        <dbReference type="ARBA" id="ARBA00023015"/>
    </source>
</evidence>
<accession>H0E3I3</accession>
<dbReference type="SMART" id="SM00448">
    <property type="entry name" value="REC"/>
    <property type="match status" value="1"/>
</dbReference>
<dbReference type="Pfam" id="PF00072">
    <property type="entry name" value="Response_reg"/>
    <property type="match status" value="1"/>
</dbReference>
<feature type="domain" description="HTH luxR-type" evidence="9">
    <location>
        <begin position="368"/>
        <end position="433"/>
    </location>
</feature>
<dbReference type="InterPro" id="IPR016032">
    <property type="entry name" value="Sig_transdc_resp-reg_C-effctor"/>
</dbReference>
<evidence type="ECO:0000313" key="11">
    <source>
        <dbReference type="EMBL" id="EHN11763.1"/>
    </source>
</evidence>
<keyword evidence="2" id="KW-0808">Transferase</keyword>
<reference evidence="11 12" key="1">
    <citation type="journal article" date="2013" name="Biodegradation">
        <title>Quantitative proteomic analysis of ibuprofen-degrading Patulibacter sp. strain I11.</title>
        <authorList>
            <person name="Almeida B."/>
            <person name="Kjeldal H."/>
            <person name="Lolas I."/>
            <person name="Knudsen A.D."/>
            <person name="Carvalho G."/>
            <person name="Nielsen K.L."/>
            <person name="Barreto Crespo M.T."/>
            <person name="Stensballe A."/>
            <person name="Nielsen J.L."/>
        </authorList>
    </citation>
    <scope>NUCLEOTIDE SEQUENCE [LARGE SCALE GENOMIC DNA]</scope>
    <source>
        <strain evidence="11 12">I11</strain>
    </source>
</reference>
<dbReference type="CDD" id="cd17535">
    <property type="entry name" value="REC_NarL-like"/>
    <property type="match status" value="1"/>
</dbReference>
<sequence>MATATRSPGGFAAPSIVDDAVRTIVADLDAEAAFAGLADERGEVPLLHSCGVEPKRFAALTLRTGRGLGGRVLGESRAFSVADYPNAPSITRDYVGAINAEGLHGIACVPIPGENGVGGLLYVASRERGAPGDRLVDAVERVAAVTAARIRERVAHERERQRFLDHERRTMAGAVQDAVARQLLFIGQAARHAELTGDAALALRGIRRAADAAQRGLRDLWAPGERALTTLRVLLVDGHPMIRRGLRATVEDALGPAVIDEAATVEEALELARRAAPDLVLLDPRAPGDLPAAFACAELRALRPATRVALVGSAASAAELRSCLDAGACSCLRLDGDPLGLAEALRRILDGEQVLDDAPDPTPAADDQPAGGPHLTPREHQVLTLLAEGCSNRQIAERLVLSEPTVKGHVGRLLAKLGARSRLQVVVRASELGLR</sequence>
<dbReference type="Gene3D" id="1.10.10.10">
    <property type="entry name" value="Winged helix-like DNA-binding domain superfamily/Winged helix DNA-binding domain"/>
    <property type="match status" value="1"/>
</dbReference>
<comment type="caution">
    <text evidence="11">The sequence shown here is derived from an EMBL/GenBank/DDBJ whole genome shotgun (WGS) entry which is preliminary data.</text>
</comment>
<dbReference type="SMART" id="SM00065">
    <property type="entry name" value="GAF"/>
    <property type="match status" value="1"/>
</dbReference>
<dbReference type="Pfam" id="PF00196">
    <property type="entry name" value="GerE"/>
    <property type="match status" value="1"/>
</dbReference>
<dbReference type="PROSITE" id="PS50110">
    <property type="entry name" value="RESPONSE_REGULATORY"/>
    <property type="match status" value="1"/>
</dbReference>
<dbReference type="AlphaFoldDB" id="H0E3I3"/>
<dbReference type="InterPro" id="IPR039420">
    <property type="entry name" value="WalR-like"/>
</dbReference>
<evidence type="ECO:0000256" key="7">
    <source>
        <dbReference type="PROSITE-ProRule" id="PRU00169"/>
    </source>
</evidence>
<feature type="region of interest" description="Disordered" evidence="8">
    <location>
        <begin position="354"/>
        <end position="376"/>
    </location>
</feature>
<evidence type="ECO:0000313" key="12">
    <source>
        <dbReference type="Proteomes" id="UP000005143"/>
    </source>
</evidence>
<dbReference type="InterPro" id="IPR029016">
    <property type="entry name" value="GAF-like_dom_sf"/>
</dbReference>
<keyword evidence="1 7" id="KW-0597">Phosphoprotein</keyword>
<protein>
    <submittedName>
        <fullName evidence="11">Two-component response regulator</fullName>
    </submittedName>
</protein>
<evidence type="ECO:0000259" key="9">
    <source>
        <dbReference type="PROSITE" id="PS50043"/>
    </source>
</evidence>
<evidence type="ECO:0000256" key="2">
    <source>
        <dbReference type="ARBA" id="ARBA00022679"/>
    </source>
</evidence>
<dbReference type="InterPro" id="IPR036388">
    <property type="entry name" value="WH-like_DNA-bd_sf"/>
</dbReference>
<dbReference type="PROSITE" id="PS50043">
    <property type="entry name" value="HTH_LUXR_2"/>
    <property type="match status" value="1"/>
</dbReference>
<proteinExistence type="predicted"/>
<dbReference type="InterPro" id="IPR011006">
    <property type="entry name" value="CheY-like_superfamily"/>
</dbReference>
<feature type="compositionally biased region" description="Low complexity" evidence="8">
    <location>
        <begin position="363"/>
        <end position="373"/>
    </location>
</feature>
<dbReference type="RefSeq" id="WP_007572382.1">
    <property type="nucleotide sequence ID" value="NZ_AGUD01000072.1"/>
</dbReference>
<dbReference type="GO" id="GO:0016301">
    <property type="term" value="F:kinase activity"/>
    <property type="evidence" value="ECO:0007669"/>
    <property type="project" value="UniProtKB-KW"/>
</dbReference>
<dbReference type="GO" id="GO:0006355">
    <property type="term" value="P:regulation of DNA-templated transcription"/>
    <property type="evidence" value="ECO:0007669"/>
    <property type="project" value="InterPro"/>
</dbReference>